<feature type="compositionally biased region" description="Low complexity" evidence="13">
    <location>
        <begin position="288"/>
        <end position="306"/>
    </location>
</feature>
<evidence type="ECO:0000256" key="14">
    <source>
        <dbReference type="SAM" id="Phobius"/>
    </source>
</evidence>
<name>A0A336MYN0_CULSO</name>
<evidence type="ECO:0000256" key="15">
    <source>
        <dbReference type="SAM" id="SignalP"/>
    </source>
</evidence>
<sequence>MWPYYTILIILLFVYCIISPVKCDILVYTQSTSTIIEEFPDAPARFGAEIPASGLRVLAIKGNPENGCGKIEPPPNITIRHLQWCVVVARYNCSFEAKIRNAQAAGYDAVIVHNVGSNELEPMSAGNDNGIVIPAVFVGESTGKIINYNYQWNEDFALLINNESPFNINTHLLLPFTVVVGLCFITMIIFTIVRCCRERRRNMRYRLPKSVLKKIPTLKFVRGVHQYDTCAICLEDYVDGEKLRVLHCGHAYHCKCIDPWLTKNRRVCPMCKRKVFVRGEKRPRRTSSDNSSSSDADDTTPLLTANESQNDHGTFQQDMTPGQSSVSVSQWPSNNGTMSEDDELLDATATDDDPLESVERLTVWQKFKRIFKRQTPLNEEVTIEDGISNNTTSLRIPSSSINFGAHSSNNLLNTNLSGSFQRNTDETTDDENILISSRQNRSAPNLSSNRRNTQQPVAGSSSSNSTGRIGVPAIPNNNFNPSPPISRGRSNMILYYYN</sequence>
<dbReference type="GO" id="GO:0016740">
    <property type="term" value="F:transferase activity"/>
    <property type="evidence" value="ECO:0007669"/>
    <property type="project" value="UniProtKB-KW"/>
</dbReference>
<organism evidence="17">
    <name type="scientific">Culicoides sonorensis</name>
    <name type="common">Biting midge</name>
    <dbReference type="NCBI Taxonomy" id="179676"/>
    <lineage>
        <taxon>Eukaryota</taxon>
        <taxon>Metazoa</taxon>
        <taxon>Ecdysozoa</taxon>
        <taxon>Arthropoda</taxon>
        <taxon>Hexapoda</taxon>
        <taxon>Insecta</taxon>
        <taxon>Pterygota</taxon>
        <taxon>Neoptera</taxon>
        <taxon>Endopterygota</taxon>
        <taxon>Diptera</taxon>
        <taxon>Nematocera</taxon>
        <taxon>Chironomoidea</taxon>
        <taxon>Ceratopogonidae</taxon>
        <taxon>Ceratopogoninae</taxon>
        <taxon>Culicoides</taxon>
        <taxon>Monoculicoides</taxon>
    </lineage>
</organism>
<keyword evidence="8 14" id="KW-1133">Transmembrane helix</keyword>
<evidence type="ECO:0000256" key="12">
    <source>
        <dbReference type="PROSITE-ProRule" id="PRU00175"/>
    </source>
</evidence>
<evidence type="ECO:0000256" key="6">
    <source>
        <dbReference type="ARBA" id="ARBA00022771"/>
    </source>
</evidence>
<keyword evidence="3 14" id="KW-0812">Transmembrane</keyword>
<feature type="region of interest" description="Disordered" evidence="13">
    <location>
        <begin position="417"/>
        <end position="490"/>
    </location>
</feature>
<dbReference type="Gene3D" id="3.50.30.30">
    <property type="match status" value="1"/>
</dbReference>
<dbReference type="PANTHER" id="PTHR47168">
    <property type="entry name" value="RING ZINC FINGER DOMAIN SUPERFAMILY PROTEIN-RELATED"/>
    <property type="match status" value="1"/>
</dbReference>
<dbReference type="InterPro" id="IPR044744">
    <property type="entry name" value="ZNRF4/RNF13/RNF167_PA"/>
</dbReference>
<feature type="region of interest" description="Disordered" evidence="13">
    <location>
        <begin position="282"/>
        <end position="341"/>
    </location>
</feature>
<keyword evidence="9 14" id="KW-0472">Membrane</keyword>
<evidence type="ECO:0000259" key="16">
    <source>
        <dbReference type="PROSITE" id="PS50089"/>
    </source>
</evidence>
<feature type="chain" id="PRO_5016331143" evidence="15">
    <location>
        <begin position="24"/>
        <end position="498"/>
    </location>
</feature>
<keyword evidence="4" id="KW-0479">Metal-binding</keyword>
<keyword evidence="7" id="KW-0862">Zinc</keyword>
<accession>A0A336MYN0</accession>
<feature type="compositionally biased region" description="Polar residues" evidence="13">
    <location>
        <begin position="434"/>
        <end position="467"/>
    </location>
</feature>
<evidence type="ECO:0000256" key="10">
    <source>
        <dbReference type="ARBA" id="ARBA00023180"/>
    </source>
</evidence>
<dbReference type="GO" id="GO:0012505">
    <property type="term" value="C:endomembrane system"/>
    <property type="evidence" value="ECO:0007669"/>
    <property type="project" value="UniProtKB-SubCell"/>
</dbReference>
<keyword evidence="10" id="KW-0325">Glycoprotein</keyword>
<dbReference type="AlphaFoldDB" id="A0A336MYN0"/>
<dbReference type="InterPro" id="IPR001841">
    <property type="entry name" value="Znf_RING"/>
</dbReference>
<proteinExistence type="predicted"/>
<keyword evidence="2" id="KW-0808">Transferase</keyword>
<comment type="subcellular location">
    <subcellularLocation>
        <location evidence="11">Endomembrane system</location>
        <topology evidence="11">Single-pass type I membrane protein</topology>
    </subcellularLocation>
</comment>
<evidence type="ECO:0000256" key="5">
    <source>
        <dbReference type="ARBA" id="ARBA00022729"/>
    </source>
</evidence>
<evidence type="ECO:0000256" key="3">
    <source>
        <dbReference type="ARBA" id="ARBA00022692"/>
    </source>
</evidence>
<dbReference type="InterPro" id="IPR051653">
    <property type="entry name" value="E3_ligase_sorting_rcpt"/>
</dbReference>
<dbReference type="InterPro" id="IPR013083">
    <property type="entry name" value="Znf_RING/FYVE/PHD"/>
</dbReference>
<feature type="domain" description="RING-type" evidence="16">
    <location>
        <begin position="230"/>
        <end position="272"/>
    </location>
</feature>
<dbReference type="VEuPathDB" id="VectorBase:CSON006470"/>
<dbReference type="GO" id="GO:0008270">
    <property type="term" value="F:zinc ion binding"/>
    <property type="evidence" value="ECO:0007669"/>
    <property type="project" value="UniProtKB-KW"/>
</dbReference>
<protein>
    <submittedName>
        <fullName evidence="17">CSON006470 protein</fullName>
    </submittedName>
</protein>
<dbReference type="CDD" id="cd02123">
    <property type="entry name" value="PA_C_RZF_like"/>
    <property type="match status" value="1"/>
</dbReference>
<dbReference type="Pfam" id="PF13639">
    <property type="entry name" value="zf-RING_2"/>
    <property type="match status" value="1"/>
</dbReference>
<evidence type="ECO:0000256" key="2">
    <source>
        <dbReference type="ARBA" id="ARBA00022679"/>
    </source>
</evidence>
<evidence type="ECO:0000256" key="4">
    <source>
        <dbReference type="ARBA" id="ARBA00022723"/>
    </source>
</evidence>
<dbReference type="SMART" id="SM00184">
    <property type="entry name" value="RING"/>
    <property type="match status" value="1"/>
</dbReference>
<evidence type="ECO:0000256" key="11">
    <source>
        <dbReference type="ARBA" id="ARBA00046288"/>
    </source>
</evidence>
<evidence type="ECO:0000256" key="9">
    <source>
        <dbReference type="ARBA" id="ARBA00023136"/>
    </source>
</evidence>
<feature type="transmembrane region" description="Helical" evidence="14">
    <location>
        <begin position="172"/>
        <end position="196"/>
    </location>
</feature>
<feature type="compositionally biased region" description="Polar residues" evidence="13">
    <location>
        <begin position="307"/>
        <end position="338"/>
    </location>
</feature>
<comment type="pathway">
    <text evidence="1">Protein modification; protein ubiquitination.</text>
</comment>
<dbReference type="Pfam" id="PF02225">
    <property type="entry name" value="PA"/>
    <property type="match status" value="1"/>
</dbReference>
<evidence type="ECO:0000256" key="8">
    <source>
        <dbReference type="ARBA" id="ARBA00022989"/>
    </source>
</evidence>
<dbReference type="PANTHER" id="PTHR47168:SF1">
    <property type="entry name" value="OS02G0798600 PROTEIN"/>
    <property type="match status" value="1"/>
</dbReference>
<dbReference type="FunFam" id="3.30.40.10:FF:000429">
    <property type="entry name" value="E3 ubiquitin-protein ligase RNF13"/>
    <property type="match status" value="1"/>
</dbReference>
<keyword evidence="6 12" id="KW-0863">Zinc-finger</keyword>
<feature type="signal peptide" evidence="15">
    <location>
        <begin position="1"/>
        <end position="23"/>
    </location>
</feature>
<evidence type="ECO:0000313" key="17">
    <source>
        <dbReference type="EMBL" id="SSX33457.1"/>
    </source>
</evidence>
<gene>
    <name evidence="17" type="primary">CSON006470</name>
</gene>
<dbReference type="SUPFAM" id="SSF57850">
    <property type="entry name" value="RING/U-box"/>
    <property type="match status" value="1"/>
</dbReference>
<dbReference type="InterPro" id="IPR003137">
    <property type="entry name" value="PA_domain"/>
</dbReference>
<keyword evidence="5 15" id="KW-0732">Signal</keyword>
<dbReference type="GO" id="GO:0005737">
    <property type="term" value="C:cytoplasm"/>
    <property type="evidence" value="ECO:0007669"/>
    <property type="project" value="UniProtKB-ARBA"/>
</dbReference>
<dbReference type="PROSITE" id="PS50089">
    <property type="entry name" value="ZF_RING_2"/>
    <property type="match status" value="1"/>
</dbReference>
<evidence type="ECO:0000256" key="13">
    <source>
        <dbReference type="SAM" id="MobiDB-lite"/>
    </source>
</evidence>
<dbReference type="FunFam" id="3.50.30.30:FF:000026">
    <property type="entry name" value="E3 ubiquitin-protein ligase RNF13"/>
    <property type="match status" value="1"/>
</dbReference>
<evidence type="ECO:0000256" key="1">
    <source>
        <dbReference type="ARBA" id="ARBA00004906"/>
    </source>
</evidence>
<evidence type="ECO:0000256" key="7">
    <source>
        <dbReference type="ARBA" id="ARBA00022833"/>
    </source>
</evidence>
<dbReference type="Gene3D" id="3.30.40.10">
    <property type="entry name" value="Zinc/RING finger domain, C3HC4 (zinc finger)"/>
    <property type="match status" value="1"/>
</dbReference>
<dbReference type="EMBL" id="UFQT01002438">
    <property type="protein sequence ID" value="SSX33457.1"/>
    <property type="molecule type" value="Genomic_DNA"/>
</dbReference>
<dbReference type="CDD" id="cd16665">
    <property type="entry name" value="RING-H2_RNF13-like"/>
    <property type="match status" value="1"/>
</dbReference>
<reference evidence="17" key="1">
    <citation type="submission" date="2018-07" db="EMBL/GenBank/DDBJ databases">
        <authorList>
            <person name="Quirk P.G."/>
            <person name="Krulwich T.A."/>
        </authorList>
    </citation>
    <scope>NUCLEOTIDE SEQUENCE</scope>
</reference>